<evidence type="ECO:0000313" key="12">
    <source>
        <dbReference type="Proteomes" id="UP001139006"/>
    </source>
</evidence>
<keyword evidence="2" id="KW-0902">Two-component regulatory system</keyword>
<dbReference type="FunFam" id="3.40.50.2300:FF:000001">
    <property type="entry name" value="DNA-binding response regulator PhoB"/>
    <property type="match status" value="1"/>
</dbReference>
<keyword evidence="1 7" id="KW-0597">Phosphoprotein</keyword>
<keyword evidence="4 8" id="KW-0238">DNA-binding</keyword>
<dbReference type="InterPro" id="IPR001867">
    <property type="entry name" value="OmpR/PhoB-type_DNA-bd"/>
</dbReference>
<proteinExistence type="predicted"/>
<dbReference type="EMBL" id="JAIULA010000004">
    <property type="protein sequence ID" value="MCP0886357.1"/>
    <property type="molecule type" value="Genomic_DNA"/>
</dbReference>
<dbReference type="InterPro" id="IPR011006">
    <property type="entry name" value="CheY-like_superfamily"/>
</dbReference>
<feature type="DNA-binding region" description="OmpR/PhoB-type" evidence="8">
    <location>
        <begin position="139"/>
        <end position="238"/>
    </location>
</feature>
<evidence type="ECO:0000313" key="11">
    <source>
        <dbReference type="EMBL" id="MCP0886357.1"/>
    </source>
</evidence>
<evidence type="ECO:0000256" key="3">
    <source>
        <dbReference type="ARBA" id="ARBA00023015"/>
    </source>
</evidence>
<sequence>MKKVLVVDDEIAIVTLLKYNLEKAGYVVTTQNDGQQAFEQALKEKFDFILLDLMLPHLDGMEITRKLRQEKVTTPIIMITARDEEYDKIIGLELGADDYLTKPFSPREVIARLKAISRRVPEEQTVVATSELETSGNQQEVYNFIDFSIDLENYVVTRNDKAISLTPKEFELLAYFVKRPHRVLSRDKLLNGVWGYDYVGQTRMVDMHVSHLREKIESDPKQPQNIQTVRGFGYRFEGQLQ</sequence>
<dbReference type="PANTHER" id="PTHR48111">
    <property type="entry name" value="REGULATOR OF RPOS"/>
    <property type="match status" value="1"/>
</dbReference>
<dbReference type="InterPro" id="IPR001789">
    <property type="entry name" value="Sig_transdc_resp-reg_receiver"/>
</dbReference>
<dbReference type="PANTHER" id="PTHR48111:SF73">
    <property type="entry name" value="ALKALINE PHOSPHATASE SYNTHESIS TRANSCRIPTIONAL REGULATORY PROTEIN PHOP"/>
    <property type="match status" value="1"/>
</dbReference>
<accession>A0A9X2FHV1</accession>
<dbReference type="PROSITE" id="PS50110">
    <property type="entry name" value="RESPONSE_REGULATORY"/>
    <property type="match status" value="1"/>
</dbReference>
<dbReference type="CDD" id="cd00383">
    <property type="entry name" value="trans_reg_C"/>
    <property type="match status" value="1"/>
</dbReference>
<dbReference type="SMART" id="SM00862">
    <property type="entry name" value="Trans_reg_C"/>
    <property type="match status" value="1"/>
</dbReference>
<feature type="modified residue" description="4-aspartylphosphate" evidence="7">
    <location>
        <position position="52"/>
    </location>
</feature>
<dbReference type="GO" id="GO:0005829">
    <property type="term" value="C:cytosol"/>
    <property type="evidence" value="ECO:0007669"/>
    <property type="project" value="TreeGrafter"/>
</dbReference>
<dbReference type="GO" id="GO:0032993">
    <property type="term" value="C:protein-DNA complex"/>
    <property type="evidence" value="ECO:0007669"/>
    <property type="project" value="TreeGrafter"/>
</dbReference>
<dbReference type="InterPro" id="IPR016032">
    <property type="entry name" value="Sig_transdc_resp-reg_C-effctor"/>
</dbReference>
<dbReference type="SUPFAM" id="SSF46894">
    <property type="entry name" value="C-terminal effector domain of the bipartite response regulators"/>
    <property type="match status" value="1"/>
</dbReference>
<evidence type="ECO:0000256" key="5">
    <source>
        <dbReference type="ARBA" id="ARBA00023159"/>
    </source>
</evidence>
<dbReference type="Proteomes" id="UP001139006">
    <property type="component" value="Unassembled WGS sequence"/>
</dbReference>
<dbReference type="GO" id="GO:0006355">
    <property type="term" value="P:regulation of DNA-templated transcription"/>
    <property type="evidence" value="ECO:0007669"/>
    <property type="project" value="InterPro"/>
</dbReference>
<dbReference type="InterPro" id="IPR039420">
    <property type="entry name" value="WalR-like"/>
</dbReference>
<dbReference type="Gene3D" id="3.40.50.2300">
    <property type="match status" value="1"/>
</dbReference>
<evidence type="ECO:0000256" key="2">
    <source>
        <dbReference type="ARBA" id="ARBA00023012"/>
    </source>
</evidence>
<keyword evidence="5" id="KW-0010">Activator</keyword>
<evidence type="ECO:0000256" key="7">
    <source>
        <dbReference type="PROSITE-ProRule" id="PRU00169"/>
    </source>
</evidence>
<feature type="domain" description="OmpR/PhoB-type" evidence="10">
    <location>
        <begin position="139"/>
        <end position="238"/>
    </location>
</feature>
<name>A0A9X2FHV1_9LACO</name>
<dbReference type="Gene3D" id="6.10.250.690">
    <property type="match status" value="1"/>
</dbReference>
<keyword evidence="3" id="KW-0805">Transcription regulation</keyword>
<evidence type="ECO:0000256" key="6">
    <source>
        <dbReference type="ARBA" id="ARBA00023163"/>
    </source>
</evidence>
<dbReference type="AlphaFoldDB" id="A0A9X2FHV1"/>
<organism evidence="11 12">
    <name type="scientific">Ligilactobacillus ubinensis</name>
    <dbReference type="NCBI Taxonomy" id="2876789"/>
    <lineage>
        <taxon>Bacteria</taxon>
        <taxon>Bacillati</taxon>
        <taxon>Bacillota</taxon>
        <taxon>Bacilli</taxon>
        <taxon>Lactobacillales</taxon>
        <taxon>Lactobacillaceae</taxon>
        <taxon>Ligilactobacillus</taxon>
    </lineage>
</organism>
<keyword evidence="6" id="KW-0804">Transcription</keyword>
<evidence type="ECO:0000259" key="10">
    <source>
        <dbReference type="PROSITE" id="PS51755"/>
    </source>
</evidence>
<evidence type="ECO:0000256" key="4">
    <source>
        <dbReference type="ARBA" id="ARBA00023125"/>
    </source>
</evidence>
<reference evidence="11 12" key="1">
    <citation type="journal article" date="2023" name="Int. J. Syst. Evol. Microbiol.">
        <title>Ligilactobacillus ubinensis sp. nov., a novel species isolated from the wild ferment of a durian fruit (Durio zibethinus).</title>
        <authorList>
            <person name="Heng Y.C."/>
            <person name="Menon N."/>
            <person name="Chen B."/>
            <person name="Loo B.Z.L."/>
            <person name="Wong G.W.J."/>
            <person name="Lim A.C.H."/>
            <person name="Silvaraju S."/>
            <person name="Kittelmann S."/>
        </authorList>
    </citation>
    <scope>NUCLEOTIDE SEQUENCE [LARGE SCALE GENOMIC DNA]</scope>
    <source>
        <strain evidence="11 12">WILCCON 0076</strain>
    </source>
</reference>
<evidence type="ECO:0000256" key="8">
    <source>
        <dbReference type="PROSITE-ProRule" id="PRU01091"/>
    </source>
</evidence>
<dbReference type="FunFam" id="1.10.10.10:FF:000018">
    <property type="entry name" value="DNA-binding response regulator ResD"/>
    <property type="match status" value="1"/>
</dbReference>
<dbReference type="GO" id="GO:0000976">
    <property type="term" value="F:transcription cis-regulatory region binding"/>
    <property type="evidence" value="ECO:0007669"/>
    <property type="project" value="TreeGrafter"/>
</dbReference>
<keyword evidence="12" id="KW-1185">Reference proteome</keyword>
<comment type="caution">
    <text evidence="11">The sequence shown here is derived from an EMBL/GenBank/DDBJ whole genome shotgun (WGS) entry which is preliminary data.</text>
</comment>
<dbReference type="Pfam" id="PF00486">
    <property type="entry name" value="Trans_reg_C"/>
    <property type="match status" value="1"/>
</dbReference>
<dbReference type="InterPro" id="IPR036388">
    <property type="entry name" value="WH-like_DNA-bd_sf"/>
</dbReference>
<gene>
    <name evidence="11" type="ORF">LB941_03275</name>
</gene>
<dbReference type="SUPFAM" id="SSF52172">
    <property type="entry name" value="CheY-like"/>
    <property type="match status" value="1"/>
</dbReference>
<dbReference type="Pfam" id="PF00072">
    <property type="entry name" value="Response_reg"/>
    <property type="match status" value="1"/>
</dbReference>
<dbReference type="Gene3D" id="1.10.10.10">
    <property type="entry name" value="Winged helix-like DNA-binding domain superfamily/Winged helix DNA-binding domain"/>
    <property type="match status" value="1"/>
</dbReference>
<evidence type="ECO:0000259" key="9">
    <source>
        <dbReference type="PROSITE" id="PS50110"/>
    </source>
</evidence>
<evidence type="ECO:0000256" key="1">
    <source>
        <dbReference type="ARBA" id="ARBA00022553"/>
    </source>
</evidence>
<dbReference type="PROSITE" id="PS51755">
    <property type="entry name" value="OMPR_PHOB"/>
    <property type="match status" value="1"/>
</dbReference>
<feature type="domain" description="Response regulatory" evidence="9">
    <location>
        <begin position="3"/>
        <end position="117"/>
    </location>
</feature>
<dbReference type="RefSeq" id="WP_253359445.1">
    <property type="nucleotide sequence ID" value="NZ_JAIULA010000004.1"/>
</dbReference>
<dbReference type="SMART" id="SM00448">
    <property type="entry name" value="REC"/>
    <property type="match status" value="1"/>
</dbReference>
<protein>
    <submittedName>
        <fullName evidence="11">Response regulator transcription factor</fullName>
    </submittedName>
</protein>
<dbReference type="GO" id="GO:0000156">
    <property type="term" value="F:phosphorelay response regulator activity"/>
    <property type="evidence" value="ECO:0007669"/>
    <property type="project" value="TreeGrafter"/>
</dbReference>